<evidence type="ECO:0000256" key="3">
    <source>
        <dbReference type="ARBA" id="ARBA00034247"/>
    </source>
</evidence>
<dbReference type="InterPro" id="IPR043128">
    <property type="entry name" value="Rev_trsase/Diguanyl_cyclase"/>
</dbReference>
<dbReference type="FunFam" id="3.30.70.270:FF:000001">
    <property type="entry name" value="Diguanylate cyclase domain protein"/>
    <property type="match status" value="1"/>
</dbReference>
<dbReference type="EMBL" id="CP000749">
    <property type="protein sequence ID" value="ABR72742.1"/>
    <property type="molecule type" value="Genomic_DNA"/>
</dbReference>
<evidence type="ECO:0000256" key="2">
    <source>
        <dbReference type="ARBA" id="ARBA00012528"/>
    </source>
</evidence>
<feature type="domain" description="PAC" evidence="4">
    <location>
        <begin position="191"/>
        <end position="243"/>
    </location>
</feature>
<dbReference type="InterPro" id="IPR050469">
    <property type="entry name" value="Diguanylate_Cyclase"/>
</dbReference>
<dbReference type="InterPro" id="IPR035965">
    <property type="entry name" value="PAS-like_dom_sf"/>
</dbReference>
<reference evidence="6" key="1">
    <citation type="submission" date="2007-06" db="EMBL/GenBank/DDBJ databases">
        <title>Complete sequence of Marinomonas sp. MWYL1.</title>
        <authorList>
            <consortium name="US DOE Joint Genome Institute"/>
            <person name="Copeland A."/>
            <person name="Lucas S."/>
            <person name="Lapidus A."/>
            <person name="Barry K."/>
            <person name="Glavina del Rio T."/>
            <person name="Dalin E."/>
            <person name="Tice H."/>
            <person name="Pitluck S."/>
            <person name="Kiss H."/>
            <person name="Brettin T."/>
            <person name="Bruce D."/>
            <person name="Detter J.C."/>
            <person name="Han C."/>
            <person name="Schmutz J."/>
            <person name="Larimer F."/>
            <person name="Land M."/>
            <person name="Hauser L."/>
            <person name="Kyrpides N."/>
            <person name="Kim E."/>
            <person name="Johnston A.W.B."/>
            <person name="Todd J.D."/>
            <person name="Rogers R."/>
            <person name="Wexler M."/>
            <person name="Bond P.L."/>
            <person name="Li Y."/>
            <person name="Richardson P."/>
        </authorList>
    </citation>
    <scope>NUCLEOTIDE SEQUENCE [LARGE SCALE GENOMIC DNA]</scope>
    <source>
        <strain evidence="6">MWYL1</strain>
    </source>
</reference>
<dbReference type="NCBIfam" id="TIGR00254">
    <property type="entry name" value="GGDEF"/>
    <property type="match status" value="1"/>
</dbReference>
<dbReference type="Gene3D" id="3.30.70.270">
    <property type="match status" value="1"/>
</dbReference>
<dbReference type="EC" id="2.7.7.65" evidence="2"/>
<protein>
    <recommendedName>
        <fullName evidence="2">diguanylate cyclase</fullName>
        <ecNumber evidence="2">2.7.7.65</ecNumber>
    </recommendedName>
</protein>
<gene>
    <name evidence="6" type="ordered locus">Mmwyl1_3843</name>
</gene>
<dbReference type="PANTHER" id="PTHR45138">
    <property type="entry name" value="REGULATORY COMPONENTS OF SENSORY TRANSDUCTION SYSTEM"/>
    <property type="match status" value="1"/>
</dbReference>
<dbReference type="InterPro" id="IPR013656">
    <property type="entry name" value="PAS_4"/>
</dbReference>
<proteinExistence type="predicted"/>
<dbReference type="InterPro" id="IPR000014">
    <property type="entry name" value="PAS"/>
</dbReference>
<dbReference type="Gene3D" id="3.30.450.20">
    <property type="entry name" value="PAS domain"/>
    <property type="match status" value="1"/>
</dbReference>
<evidence type="ECO:0000313" key="6">
    <source>
        <dbReference type="EMBL" id="ABR72742.1"/>
    </source>
</evidence>
<dbReference type="PANTHER" id="PTHR45138:SF9">
    <property type="entry name" value="DIGUANYLATE CYCLASE DGCM-RELATED"/>
    <property type="match status" value="1"/>
</dbReference>
<evidence type="ECO:0000259" key="4">
    <source>
        <dbReference type="PROSITE" id="PS50113"/>
    </source>
</evidence>
<dbReference type="AlphaFoldDB" id="A6W213"/>
<name>A6W213_MARMS</name>
<dbReference type="KEGG" id="mmw:Mmwyl1_3843"/>
<dbReference type="NCBIfam" id="TIGR00229">
    <property type="entry name" value="sensory_box"/>
    <property type="match status" value="1"/>
</dbReference>
<dbReference type="SUPFAM" id="SSF55785">
    <property type="entry name" value="PYP-like sensor domain (PAS domain)"/>
    <property type="match status" value="1"/>
</dbReference>
<dbReference type="eggNOG" id="COG3706">
    <property type="taxonomic scope" value="Bacteria"/>
</dbReference>
<dbReference type="OrthoDB" id="8416215at2"/>
<evidence type="ECO:0000256" key="1">
    <source>
        <dbReference type="ARBA" id="ARBA00001946"/>
    </source>
</evidence>
<dbReference type="InterPro" id="IPR000160">
    <property type="entry name" value="GGDEF_dom"/>
</dbReference>
<dbReference type="PROSITE" id="PS50113">
    <property type="entry name" value="PAC"/>
    <property type="match status" value="1"/>
</dbReference>
<dbReference type="Pfam" id="PF08448">
    <property type="entry name" value="PAS_4"/>
    <property type="match status" value="1"/>
</dbReference>
<dbReference type="SUPFAM" id="SSF55073">
    <property type="entry name" value="Nucleotide cyclase"/>
    <property type="match status" value="1"/>
</dbReference>
<dbReference type="InterPro" id="IPR000700">
    <property type="entry name" value="PAS-assoc_C"/>
</dbReference>
<dbReference type="GO" id="GO:0052621">
    <property type="term" value="F:diguanylate cyclase activity"/>
    <property type="evidence" value="ECO:0007669"/>
    <property type="project" value="UniProtKB-EC"/>
</dbReference>
<comment type="cofactor">
    <cofactor evidence="1">
        <name>Mg(2+)</name>
        <dbReference type="ChEBI" id="CHEBI:18420"/>
    </cofactor>
</comment>
<dbReference type="Pfam" id="PF00990">
    <property type="entry name" value="GGDEF"/>
    <property type="match status" value="1"/>
</dbReference>
<evidence type="ECO:0000259" key="5">
    <source>
        <dbReference type="PROSITE" id="PS50887"/>
    </source>
</evidence>
<dbReference type="HOGENOM" id="CLU_000445_11_4_6"/>
<comment type="catalytic activity">
    <reaction evidence="3">
        <text>2 GTP = 3',3'-c-di-GMP + 2 diphosphate</text>
        <dbReference type="Rhea" id="RHEA:24898"/>
        <dbReference type="ChEBI" id="CHEBI:33019"/>
        <dbReference type="ChEBI" id="CHEBI:37565"/>
        <dbReference type="ChEBI" id="CHEBI:58805"/>
        <dbReference type="EC" id="2.7.7.65"/>
    </reaction>
</comment>
<accession>A6W213</accession>
<dbReference type="STRING" id="400668.Mmwyl1_3843"/>
<dbReference type="PROSITE" id="PS50887">
    <property type="entry name" value="GGDEF"/>
    <property type="match status" value="1"/>
</dbReference>
<dbReference type="InterPro" id="IPR029787">
    <property type="entry name" value="Nucleotide_cyclase"/>
</dbReference>
<dbReference type="CDD" id="cd01949">
    <property type="entry name" value="GGDEF"/>
    <property type="match status" value="1"/>
</dbReference>
<feature type="domain" description="GGDEF" evidence="5">
    <location>
        <begin position="275"/>
        <end position="407"/>
    </location>
</feature>
<organism evidence="6">
    <name type="scientific">Marinomonas sp. (strain MWYL1)</name>
    <dbReference type="NCBI Taxonomy" id="400668"/>
    <lineage>
        <taxon>Bacteria</taxon>
        <taxon>Pseudomonadati</taxon>
        <taxon>Pseudomonadota</taxon>
        <taxon>Gammaproteobacteria</taxon>
        <taxon>Oceanospirillales</taxon>
        <taxon>Oceanospirillaceae</taxon>
        <taxon>Marinomonas</taxon>
    </lineage>
</organism>
<dbReference type="SMART" id="SM00267">
    <property type="entry name" value="GGDEF"/>
    <property type="match status" value="1"/>
</dbReference>
<sequence>MTPSILYFSPQLASRKAQLQTLLSKYVQSIEWQAVQSIDQSPFLSIVLLAEKDIKASDWPLLASRKTIVILDEWSLERSITWIQKGVANCFALDDEHLIAGLVAELSTFYLSPAHQTEDDILQVIIDAIPAPIFFKDHLHIYRGCNKAFSQSLGVPREKVIGYSVYEVAPKHLADKYYKADCQLLAQGGTQRYEAQVLFADGTLHEIEFNKAVFKNAKGESAGQVGVMLDITERTQLMRKLDKATRTDPLTGTSNRREFNLIIHDELNLQKQFEKKLCLMTLDIDFFKKINDKFGHSGGDQALQLIAEWLQKKLRSTDTLFRVGGEEFYILMRDTDIQNALKTAERLCKGMATHTFLINQQSVHITLSAGVIELAPTTDLESALDMVDKALYEAKSDGRNCVCPVFQ</sequence>